<dbReference type="RefSeq" id="WP_132317031.1">
    <property type="nucleotide sequence ID" value="NZ_FWZT01000004.1"/>
</dbReference>
<sequence>MILIVDDEEDVRQVTIALLGVDEPAVAEAADGFEAWEKAASQKFDLIICDYHMPHCDGLKFASTVRQKENPNRDTPIILISGYIGSLPEEESLENIYFISKPVSEGQLHRMIRIVTGGAINPMRKGA</sequence>
<dbReference type="InterPro" id="IPR011006">
    <property type="entry name" value="CheY-like_superfamily"/>
</dbReference>
<dbReference type="PROSITE" id="PS50110">
    <property type="entry name" value="RESPONSE_REGULATORY"/>
    <property type="match status" value="1"/>
</dbReference>
<dbReference type="Gene3D" id="3.40.50.2300">
    <property type="match status" value="1"/>
</dbReference>
<reference evidence="5" key="1">
    <citation type="submission" date="2017-04" db="EMBL/GenBank/DDBJ databases">
        <authorList>
            <person name="Varghese N."/>
            <person name="Submissions S."/>
        </authorList>
    </citation>
    <scope>NUCLEOTIDE SEQUENCE [LARGE SCALE GENOMIC DNA]</scope>
    <source>
        <strain evidence="5">RKEM611</strain>
    </source>
</reference>
<dbReference type="PANTHER" id="PTHR44591">
    <property type="entry name" value="STRESS RESPONSE REGULATOR PROTEIN 1"/>
    <property type="match status" value="1"/>
</dbReference>
<dbReference type="AlphaFoldDB" id="A0A1Y6BCS8"/>
<organism evidence="4 5">
    <name type="scientific">Pseudobacteriovorax antillogorgiicola</name>
    <dbReference type="NCBI Taxonomy" id="1513793"/>
    <lineage>
        <taxon>Bacteria</taxon>
        <taxon>Pseudomonadati</taxon>
        <taxon>Bdellovibrionota</taxon>
        <taxon>Oligoflexia</taxon>
        <taxon>Oligoflexales</taxon>
        <taxon>Pseudobacteriovoracaceae</taxon>
        <taxon>Pseudobacteriovorax</taxon>
    </lineage>
</organism>
<name>A0A1Y6BCS8_9BACT</name>
<keyword evidence="1 2" id="KW-0597">Phosphoprotein</keyword>
<dbReference type="OrthoDB" id="5294888at2"/>
<evidence type="ECO:0000313" key="4">
    <source>
        <dbReference type="EMBL" id="SMF04801.1"/>
    </source>
</evidence>
<dbReference type="CDD" id="cd00156">
    <property type="entry name" value="REC"/>
    <property type="match status" value="1"/>
</dbReference>
<keyword evidence="5" id="KW-1185">Reference proteome</keyword>
<evidence type="ECO:0000256" key="2">
    <source>
        <dbReference type="PROSITE-ProRule" id="PRU00169"/>
    </source>
</evidence>
<evidence type="ECO:0000256" key="1">
    <source>
        <dbReference type="ARBA" id="ARBA00022553"/>
    </source>
</evidence>
<dbReference type="EMBL" id="FWZT01000004">
    <property type="protein sequence ID" value="SMF04801.1"/>
    <property type="molecule type" value="Genomic_DNA"/>
</dbReference>
<evidence type="ECO:0000259" key="3">
    <source>
        <dbReference type="PROSITE" id="PS50110"/>
    </source>
</evidence>
<dbReference type="Pfam" id="PF00072">
    <property type="entry name" value="Response_reg"/>
    <property type="match status" value="1"/>
</dbReference>
<accession>A0A1Y6BCS8</accession>
<feature type="domain" description="Response regulatory" evidence="3">
    <location>
        <begin position="1"/>
        <end position="116"/>
    </location>
</feature>
<protein>
    <submittedName>
        <fullName evidence="4">Response regulator receiver domain-containing protein</fullName>
    </submittedName>
</protein>
<dbReference type="PANTHER" id="PTHR44591:SF3">
    <property type="entry name" value="RESPONSE REGULATORY DOMAIN-CONTAINING PROTEIN"/>
    <property type="match status" value="1"/>
</dbReference>
<dbReference type="Proteomes" id="UP000192907">
    <property type="component" value="Unassembled WGS sequence"/>
</dbReference>
<dbReference type="InterPro" id="IPR001789">
    <property type="entry name" value="Sig_transdc_resp-reg_receiver"/>
</dbReference>
<dbReference type="GO" id="GO:0000160">
    <property type="term" value="P:phosphorelay signal transduction system"/>
    <property type="evidence" value="ECO:0007669"/>
    <property type="project" value="InterPro"/>
</dbReference>
<feature type="modified residue" description="4-aspartylphosphate" evidence="2">
    <location>
        <position position="50"/>
    </location>
</feature>
<proteinExistence type="predicted"/>
<gene>
    <name evidence="4" type="ORF">SAMN06296036_10416</name>
</gene>
<dbReference type="InterPro" id="IPR050595">
    <property type="entry name" value="Bact_response_regulator"/>
</dbReference>
<dbReference type="STRING" id="1513793.SAMN06296036_10416"/>
<dbReference type="SUPFAM" id="SSF52172">
    <property type="entry name" value="CheY-like"/>
    <property type="match status" value="1"/>
</dbReference>
<dbReference type="SMART" id="SM00448">
    <property type="entry name" value="REC"/>
    <property type="match status" value="1"/>
</dbReference>
<evidence type="ECO:0000313" key="5">
    <source>
        <dbReference type="Proteomes" id="UP000192907"/>
    </source>
</evidence>